<organism evidence="7 8">
    <name type="scientific">Steroidobacter gossypii</name>
    <dbReference type="NCBI Taxonomy" id="2805490"/>
    <lineage>
        <taxon>Bacteria</taxon>
        <taxon>Pseudomonadati</taxon>
        <taxon>Pseudomonadota</taxon>
        <taxon>Gammaproteobacteria</taxon>
        <taxon>Steroidobacterales</taxon>
        <taxon>Steroidobacteraceae</taxon>
        <taxon>Steroidobacter</taxon>
    </lineage>
</organism>
<comment type="similarity">
    <text evidence="1">Belongs to the sigma-70 factor family. ECF subfamily.</text>
</comment>
<evidence type="ECO:0000259" key="5">
    <source>
        <dbReference type="Pfam" id="PF04542"/>
    </source>
</evidence>
<keyword evidence="4" id="KW-0804">Transcription</keyword>
<dbReference type="InterPro" id="IPR007627">
    <property type="entry name" value="RNA_pol_sigma70_r2"/>
</dbReference>
<dbReference type="Gene3D" id="1.10.1740.10">
    <property type="match status" value="1"/>
</dbReference>
<dbReference type="Proteomes" id="UP000661077">
    <property type="component" value="Unassembled WGS sequence"/>
</dbReference>
<feature type="domain" description="RNA polymerase sigma factor 70 region 4 type 2" evidence="6">
    <location>
        <begin position="123"/>
        <end position="172"/>
    </location>
</feature>
<dbReference type="Gene3D" id="1.10.10.10">
    <property type="entry name" value="Winged helix-like DNA-binding domain superfamily/Winged helix DNA-binding domain"/>
    <property type="match status" value="1"/>
</dbReference>
<dbReference type="InterPro" id="IPR014284">
    <property type="entry name" value="RNA_pol_sigma-70_dom"/>
</dbReference>
<dbReference type="SUPFAM" id="SSF88946">
    <property type="entry name" value="Sigma2 domain of RNA polymerase sigma factors"/>
    <property type="match status" value="1"/>
</dbReference>
<evidence type="ECO:0000256" key="3">
    <source>
        <dbReference type="ARBA" id="ARBA00023082"/>
    </source>
</evidence>
<evidence type="ECO:0000259" key="6">
    <source>
        <dbReference type="Pfam" id="PF08281"/>
    </source>
</evidence>
<dbReference type="InterPro" id="IPR013325">
    <property type="entry name" value="RNA_pol_sigma_r2"/>
</dbReference>
<dbReference type="NCBIfam" id="TIGR02937">
    <property type="entry name" value="sigma70-ECF"/>
    <property type="match status" value="1"/>
</dbReference>
<dbReference type="InterPro" id="IPR013324">
    <property type="entry name" value="RNA_pol_sigma_r3/r4-like"/>
</dbReference>
<evidence type="ECO:0000256" key="2">
    <source>
        <dbReference type="ARBA" id="ARBA00023015"/>
    </source>
</evidence>
<keyword evidence="3" id="KW-0731">Sigma factor</keyword>
<accession>A0ABS1X1D2</accession>
<proteinExistence type="inferred from homology"/>
<dbReference type="RefSeq" id="WP_203169087.1">
    <property type="nucleotide sequence ID" value="NZ_JAEVLS010000004.1"/>
</dbReference>
<name>A0ABS1X1D2_9GAMM</name>
<reference evidence="7 8" key="1">
    <citation type="journal article" date="2021" name="Int. J. Syst. Evol. Microbiol.">
        <title>Steroidobacter gossypii sp. nov., isolated from soil of cotton cropping field.</title>
        <authorList>
            <person name="Huang R."/>
            <person name="Yang S."/>
            <person name="Zhen C."/>
            <person name="Liu W."/>
        </authorList>
    </citation>
    <scope>NUCLEOTIDE SEQUENCE [LARGE SCALE GENOMIC DNA]</scope>
    <source>
        <strain evidence="7 8">S1-65</strain>
    </source>
</reference>
<evidence type="ECO:0000313" key="8">
    <source>
        <dbReference type="Proteomes" id="UP000661077"/>
    </source>
</evidence>
<comment type="caution">
    <text evidence="7">The sequence shown here is derived from an EMBL/GenBank/DDBJ whole genome shotgun (WGS) entry which is preliminary data.</text>
</comment>
<sequence length="179" mass="20305">MDAPKPAHRTEGAESEHIALLSTQFRPALRRFFSKRVKEQHEIDDLVQDVFVRLVRKVQADGSQIVAGYVFQTAQSVLNDWLRKRQVRQASAHEDIELDQPGLKDDSTPERVLAGKQSLAKATAAVLELPEVTRTIFLLRRLEGMRYSDIAKRLGMPMSTVEKHMARAVVHLDLRLNGK</sequence>
<dbReference type="EMBL" id="JAEVLS010000004">
    <property type="protein sequence ID" value="MBM0106977.1"/>
    <property type="molecule type" value="Genomic_DNA"/>
</dbReference>
<dbReference type="SUPFAM" id="SSF88659">
    <property type="entry name" value="Sigma3 and sigma4 domains of RNA polymerase sigma factors"/>
    <property type="match status" value="1"/>
</dbReference>
<dbReference type="InterPro" id="IPR013249">
    <property type="entry name" value="RNA_pol_sigma70_r4_t2"/>
</dbReference>
<feature type="domain" description="RNA polymerase sigma-70 region 2" evidence="5">
    <location>
        <begin position="23"/>
        <end position="86"/>
    </location>
</feature>
<gene>
    <name evidence="7" type="ORF">JM946_19750</name>
</gene>
<evidence type="ECO:0000256" key="4">
    <source>
        <dbReference type="ARBA" id="ARBA00023163"/>
    </source>
</evidence>
<dbReference type="PANTHER" id="PTHR43133">
    <property type="entry name" value="RNA POLYMERASE ECF-TYPE SIGMA FACTO"/>
    <property type="match status" value="1"/>
</dbReference>
<evidence type="ECO:0000313" key="7">
    <source>
        <dbReference type="EMBL" id="MBM0106977.1"/>
    </source>
</evidence>
<dbReference type="Pfam" id="PF08281">
    <property type="entry name" value="Sigma70_r4_2"/>
    <property type="match status" value="1"/>
</dbReference>
<dbReference type="InterPro" id="IPR039425">
    <property type="entry name" value="RNA_pol_sigma-70-like"/>
</dbReference>
<dbReference type="InterPro" id="IPR036388">
    <property type="entry name" value="WH-like_DNA-bd_sf"/>
</dbReference>
<dbReference type="PANTHER" id="PTHR43133:SF63">
    <property type="entry name" value="RNA POLYMERASE SIGMA FACTOR FECI-RELATED"/>
    <property type="match status" value="1"/>
</dbReference>
<protein>
    <submittedName>
        <fullName evidence="7">Sigma-70 family RNA polymerase sigma factor</fullName>
    </submittedName>
</protein>
<keyword evidence="2" id="KW-0805">Transcription regulation</keyword>
<dbReference type="Pfam" id="PF04542">
    <property type="entry name" value="Sigma70_r2"/>
    <property type="match status" value="1"/>
</dbReference>
<evidence type="ECO:0000256" key="1">
    <source>
        <dbReference type="ARBA" id="ARBA00010641"/>
    </source>
</evidence>
<keyword evidence="8" id="KW-1185">Reference proteome</keyword>